<name>A0AA38WN63_9ASTR</name>
<sequence length="1486" mass="168208">MPSQMITIDKFTGKNNFSLWRIKMRALLKQQGIWTPLSGERPDEMTKSKFAKQDEKAHSTIFFFFGRGIPDHIGPRLILGNFWAEARLLKHAARGRSPRTSRMRPHGSNSVIYEVADEESAASLWLKLESLYMTKSLTNKLLLKQRLFSLRMKEGMLLKEHLDELNSILMDLKNVEVKIDDEDAALILLVSLPPSYENFVNSFVVGRDTITMEEVRSSLHSRELRHKASGSGSEIQSVGLSVVNGDRDRGREKEKGNWKSKGRSRSKTRGPGGRQRKGCHYCKEPGHWKNECPKLRAKGSAAVVNNVSSLENDLVLTVVANDNSGSEDDLVLSVGNRINYSVDWILDTGGSFHIFYHIRSGLVPMKRLQPEASRWEMTCRAMSLVLVRIKMHDGVVRTLTDVCHVPEMKKNLISLGVLDKIGFKYSGGGGVIRVTKGALVVMKGVMKGTLYFLEGSTIVGSAAPADSLVENESDLTRLWHMRLGHVSEKGMVILSKKGLLGGHKVANLAFCEHCIFGKQRRVSFSKAVHTTKSTLDYLHTDCWGLSQVPSLGGGRYFLSIIDDYSRMTWVFIMKHKSEAFGKFKDWKVLIENQVGRKIKRLRTDNGLEFCSGEFDRFCKDEGIARHRMVRHAPQQNGVAERMNRMLLETVRCVLSNAGLRRSFWAEALNTVCYLVNRSPATAIDCKTPFEVWSGKPADYTGLRVFGCPSYYHVSEGKLEPRSNKGLFMGYGDGVKGYRIWCLEKRKVILSRDVVFNEESILRGVKGSFTPSVQEENVSEQVEFELNGPDKGANPVGQPINTSRNDPIVSENQQNPAEFRSIALDKPRRQVSRPVRYGFDDVVAYALQVAEDVEFFESFTYKEAVTSKEANMLVAVRNMDEIKKSRRLLSSEFVFSNLLNKSDDIRIRGSEDVHEDAVNNESSEDEEETDSPVQPQSVESNWARRSTGVTKPPEKYDPSVNYLLLTENSEPESYSEAVKLKDSLQWEHEMKEEMGSLNKNKTWELTKLPQDKKALQNKWVFRIKEEHDGSKRYKARLVVKGFQQKKGIDYNEIFSPMVKMTTIRLVLSIVAAEGLHLEQLDVKTAFLHGDLDEDIYMTQPEGFQVAGKEDWVCKLKRSLYGLKQAPMQWYLKFDNFMERTGYRRCEMDHCCYVKKFKGSYIILLLNVDDMLIAGSDMKEISKLKKQMSEEFEMKDLGPAKQILGMSIARNKKDGSLTLSQEKYIGKVLERFKINDEKTKPRNTPLGSHFRLTKDQSPRSEEEKADMADVPYASAIGSLMYAMVCMRPDIAQAVGVVSRFMSDPGREHWEAVKWLLRYLKGTSKMGLCFKGKDSVLRGYTDDDLGGCKKTFKSTTGYIFTVGGTTVSWMSRLQKSVALSTTEAEYMAVAEASKELVWLKTFLEELGKKQADYSLYCDNESAVKLAKNPVYHGKTKHIGMRYHFVRGLISDGTMNLMNISGAKNPADMFTKSVALDKLKFCMTSAGLQE</sequence>
<dbReference type="InterPro" id="IPR036397">
    <property type="entry name" value="RNaseH_sf"/>
</dbReference>
<feature type="compositionally biased region" description="Basic residues" evidence="6">
    <location>
        <begin position="258"/>
        <end position="279"/>
    </location>
</feature>
<feature type="compositionally biased region" description="Polar residues" evidence="6">
    <location>
        <begin position="798"/>
        <end position="809"/>
    </location>
</feature>
<dbReference type="SMART" id="SM00343">
    <property type="entry name" value="ZnF_C2HC"/>
    <property type="match status" value="1"/>
</dbReference>
<dbReference type="GO" id="GO:0015074">
    <property type="term" value="P:DNA integration"/>
    <property type="evidence" value="ECO:0007669"/>
    <property type="project" value="InterPro"/>
</dbReference>
<evidence type="ECO:0000313" key="10">
    <source>
        <dbReference type="Proteomes" id="UP001172457"/>
    </source>
</evidence>
<feature type="domain" description="Integrase catalytic" evidence="8">
    <location>
        <begin position="525"/>
        <end position="696"/>
    </location>
</feature>
<evidence type="ECO:0000256" key="3">
    <source>
        <dbReference type="ARBA" id="ARBA00022750"/>
    </source>
</evidence>
<dbReference type="InterPro" id="IPR054722">
    <property type="entry name" value="PolX-like_BBD"/>
</dbReference>
<feature type="region of interest" description="Disordered" evidence="6">
    <location>
        <begin position="239"/>
        <end position="279"/>
    </location>
</feature>
<dbReference type="PROSITE" id="PS50994">
    <property type="entry name" value="INTEGRASE"/>
    <property type="match status" value="1"/>
</dbReference>
<organism evidence="9 10">
    <name type="scientific">Centaurea solstitialis</name>
    <name type="common">yellow star-thistle</name>
    <dbReference type="NCBI Taxonomy" id="347529"/>
    <lineage>
        <taxon>Eukaryota</taxon>
        <taxon>Viridiplantae</taxon>
        <taxon>Streptophyta</taxon>
        <taxon>Embryophyta</taxon>
        <taxon>Tracheophyta</taxon>
        <taxon>Spermatophyta</taxon>
        <taxon>Magnoliopsida</taxon>
        <taxon>eudicotyledons</taxon>
        <taxon>Gunneridae</taxon>
        <taxon>Pentapetalae</taxon>
        <taxon>asterids</taxon>
        <taxon>campanulids</taxon>
        <taxon>Asterales</taxon>
        <taxon>Asteraceae</taxon>
        <taxon>Carduoideae</taxon>
        <taxon>Cardueae</taxon>
        <taxon>Centaureinae</taxon>
        <taxon>Centaurea</taxon>
    </lineage>
</organism>
<feature type="compositionally biased region" description="Basic and acidic residues" evidence="6">
    <location>
        <begin position="1250"/>
        <end position="1264"/>
    </location>
</feature>
<dbReference type="GO" id="GO:0003676">
    <property type="term" value="F:nucleic acid binding"/>
    <property type="evidence" value="ECO:0007669"/>
    <property type="project" value="InterPro"/>
</dbReference>
<feature type="compositionally biased region" description="Basic and acidic residues" evidence="6">
    <location>
        <begin position="245"/>
        <end position="257"/>
    </location>
</feature>
<evidence type="ECO:0000256" key="6">
    <source>
        <dbReference type="SAM" id="MobiDB-lite"/>
    </source>
</evidence>
<evidence type="ECO:0000259" key="7">
    <source>
        <dbReference type="PROSITE" id="PS50158"/>
    </source>
</evidence>
<dbReference type="InterPro" id="IPR039537">
    <property type="entry name" value="Retrotran_Ty1/copia-like"/>
</dbReference>
<protein>
    <submittedName>
        <fullName evidence="9">Uncharacterized protein</fullName>
    </submittedName>
</protein>
<dbReference type="SUPFAM" id="SSF57756">
    <property type="entry name" value="Retrovirus zinc finger-like domains"/>
    <property type="match status" value="1"/>
</dbReference>
<dbReference type="InterPro" id="IPR057670">
    <property type="entry name" value="SH3_retrovirus"/>
</dbReference>
<dbReference type="Pfam" id="PF07727">
    <property type="entry name" value="RVT_2"/>
    <property type="match status" value="1"/>
</dbReference>
<dbReference type="Pfam" id="PF13976">
    <property type="entry name" value="gag_pre-integrs"/>
    <property type="match status" value="1"/>
</dbReference>
<dbReference type="InterPro" id="IPR001584">
    <property type="entry name" value="Integrase_cat-core"/>
</dbReference>
<keyword evidence="4" id="KW-0378">Hydrolase</keyword>
<dbReference type="GO" id="GO:0004190">
    <property type="term" value="F:aspartic-type endopeptidase activity"/>
    <property type="evidence" value="ECO:0007669"/>
    <property type="project" value="UniProtKB-KW"/>
</dbReference>
<feature type="domain" description="CCHC-type" evidence="7">
    <location>
        <begin position="279"/>
        <end position="294"/>
    </location>
</feature>
<reference evidence="9" key="1">
    <citation type="submission" date="2023-03" db="EMBL/GenBank/DDBJ databases">
        <title>Chromosome-scale reference genome and RAD-based genetic map of yellow starthistle (Centaurea solstitialis) reveal putative structural variation and QTLs associated with invader traits.</title>
        <authorList>
            <person name="Reatini B."/>
            <person name="Cang F.A."/>
            <person name="Jiang Q."/>
            <person name="Mckibben M.T.W."/>
            <person name="Barker M.S."/>
            <person name="Rieseberg L.H."/>
            <person name="Dlugosch K.M."/>
        </authorList>
    </citation>
    <scope>NUCLEOTIDE SEQUENCE</scope>
    <source>
        <strain evidence="9">CAN-66</strain>
        <tissue evidence="9">Leaf</tissue>
    </source>
</reference>
<feature type="region of interest" description="Disordered" evidence="6">
    <location>
        <begin position="788"/>
        <end position="809"/>
    </location>
</feature>
<keyword evidence="1" id="KW-0645">Protease</keyword>
<feature type="region of interest" description="Disordered" evidence="6">
    <location>
        <begin position="1236"/>
        <end position="1264"/>
    </location>
</feature>
<dbReference type="Pfam" id="PF14223">
    <property type="entry name" value="Retrotran_gag_2"/>
    <property type="match status" value="1"/>
</dbReference>
<dbReference type="Pfam" id="PF00098">
    <property type="entry name" value="zf-CCHC"/>
    <property type="match status" value="1"/>
</dbReference>
<evidence type="ECO:0000256" key="5">
    <source>
        <dbReference type="PROSITE-ProRule" id="PRU00047"/>
    </source>
</evidence>
<dbReference type="InterPro" id="IPR012337">
    <property type="entry name" value="RNaseH-like_sf"/>
</dbReference>
<dbReference type="GO" id="GO:0008270">
    <property type="term" value="F:zinc ion binding"/>
    <property type="evidence" value="ECO:0007669"/>
    <property type="project" value="UniProtKB-KW"/>
</dbReference>
<dbReference type="PROSITE" id="PS50158">
    <property type="entry name" value="ZF_CCHC"/>
    <property type="match status" value="1"/>
</dbReference>
<dbReference type="Proteomes" id="UP001172457">
    <property type="component" value="Chromosome 4"/>
</dbReference>
<keyword evidence="3" id="KW-0064">Aspartyl protease</keyword>
<evidence type="ECO:0000256" key="1">
    <source>
        <dbReference type="ARBA" id="ARBA00022670"/>
    </source>
</evidence>
<dbReference type="EMBL" id="JARYMX010000004">
    <property type="protein sequence ID" value="KAJ9554601.1"/>
    <property type="molecule type" value="Genomic_DNA"/>
</dbReference>
<feature type="compositionally biased region" description="Polar residues" evidence="6">
    <location>
        <begin position="931"/>
        <end position="948"/>
    </location>
</feature>
<feature type="region of interest" description="Disordered" evidence="6">
    <location>
        <begin position="909"/>
        <end position="956"/>
    </location>
</feature>
<keyword evidence="10" id="KW-1185">Reference proteome</keyword>
<dbReference type="SUPFAM" id="SSF56672">
    <property type="entry name" value="DNA/RNA polymerases"/>
    <property type="match status" value="1"/>
</dbReference>
<dbReference type="Gene3D" id="4.10.60.10">
    <property type="entry name" value="Zinc finger, CCHC-type"/>
    <property type="match status" value="1"/>
</dbReference>
<evidence type="ECO:0000313" key="9">
    <source>
        <dbReference type="EMBL" id="KAJ9554601.1"/>
    </source>
</evidence>
<dbReference type="CDD" id="cd09272">
    <property type="entry name" value="RNase_HI_RT_Ty1"/>
    <property type="match status" value="1"/>
</dbReference>
<dbReference type="GO" id="GO:0006508">
    <property type="term" value="P:proteolysis"/>
    <property type="evidence" value="ECO:0007669"/>
    <property type="project" value="UniProtKB-KW"/>
</dbReference>
<evidence type="ECO:0000256" key="2">
    <source>
        <dbReference type="ARBA" id="ARBA00022723"/>
    </source>
</evidence>
<keyword evidence="5" id="KW-0863">Zinc-finger</keyword>
<dbReference type="SUPFAM" id="SSF53098">
    <property type="entry name" value="Ribonuclease H-like"/>
    <property type="match status" value="1"/>
</dbReference>
<dbReference type="Pfam" id="PF22936">
    <property type="entry name" value="Pol_BBD"/>
    <property type="match status" value="1"/>
</dbReference>
<gene>
    <name evidence="9" type="ORF">OSB04_018646</name>
</gene>
<comment type="caution">
    <text evidence="9">The sequence shown here is derived from an EMBL/GenBank/DDBJ whole genome shotgun (WGS) entry which is preliminary data.</text>
</comment>
<dbReference type="Gene3D" id="3.30.420.10">
    <property type="entry name" value="Ribonuclease H-like superfamily/Ribonuclease H"/>
    <property type="match status" value="1"/>
</dbReference>
<dbReference type="Pfam" id="PF00665">
    <property type="entry name" value="rve"/>
    <property type="match status" value="1"/>
</dbReference>
<evidence type="ECO:0000256" key="4">
    <source>
        <dbReference type="ARBA" id="ARBA00022801"/>
    </source>
</evidence>
<dbReference type="PANTHER" id="PTHR42648">
    <property type="entry name" value="TRANSPOSASE, PUTATIVE-RELATED"/>
    <property type="match status" value="1"/>
</dbReference>
<proteinExistence type="predicted"/>
<evidence type="ECO:0000259" key="8">
    <source>
        <dbReference type="PROSITE" id="PS50994"/>
    </source>
</evidence>
<keyword evidence="2" id="KW-0479">Metal-binding</keyword>
<dbReference type="InterPro" id="IPR013103">
    <property type="entry name" value="RVT_2"/>
</dbReference>
<dbReference type="InterPro" id="IPR043502">
    <property type="entry name" value="DNA/RNA_pol_sf"/>
</dbReference>
<dbReference type="InterPro" id="IPR036875">
    <property type="entry name" value="Znf_CCHC_sf"/>
</dbReference>
<keyword evidence="5" id="KW-0862">Zinc</keyword>
<dbReference type="InterPro" id="IPR001878">
    <property type="entry name" value="Znf_CCHC"/>
</dbReference>
<accession>A0AA38WN63</accession>
<dbReference type="Pfam" id="PF25597">
    <property type="entry name" value="SH3_retrovirus"/>
    <property type="match status" value="1"/>
</dbReference>
<dbReference type="PANTHER" id="PTHR42648:SF28">
    <property type="entry name" value="TRANSPOSON-ENCODED PROTEIN WITH RIBONUCLEASE H-LIKE AND RETROVIRUS ZINC FINGER-LIKE DOMAINS"/>
    <property type="match status" value="1"/>
</dbReference>
<dbReference type="InterPro" id="IPR025724">
    <property type="entry name" value="GAG-pre-integrase_dom"/>
</dbReference>